<evidence type="ECO:0000259" key="5">
    <source>
        <dbReference type="PROSITE" id="PS50931"/>
    </source>
</evidence>
<dbReference type="Pfam" id="PF03466">
    <property type="entry name" value="LysR_substrate"/>
    <property type="match status" value="1"/>
</dbReference>
<protein>
    <submittedName>
        <fullName evidence="6">LysR family transcriptional regulator</fullName>
    </submittedName>
</protein>
<dbReference type="AlphaFoldDB" id="A0A437MES3"/>
<dbReference type="InterPro" id="IPR036390">
    <property type="entry name" value="WH_DNA-bd_sf"/>
</dbReference>
<dbReference type="InterPro" id="IPR005119">
    <property type="entry name" value="LysR_subst-bd"/>
</dbReference>
<comment type="similarity">
    <text evidence="1">Belongs to the LysR transcriptional regulatory family.</text>
</comment>
<dbReference type="Gene3D" id="1.10.10.10">
    <property type="entry name" value="Winged helix-like DNA-binding domain superfamily/Winged helix DNA-binding domain"/>
    <property type="match status" value="1"/>
</dbReference>
<dbReference type="InterPro" id="IPR000847">
    <property type="entry name" value="LysR_HTH_N"/>
</dbReference>
<dbReference type="PANTHER" id="PTHR30537:SF26">
    <property type="entry name" value="GLYCINE CLEAVAGE SYSTEM TRANSCRIPTIONAL ACTIVATOR"/>
    <property type="match status" value="1"/>
</dbReference>
<dbReference type="GO" id="GO:0043565">
    <property type="term" value="F:sequence-specific DNA binding"/>
    <property type="evidence" value="ECO:0007669"/>
    <property type="project" value="TreeGrafter"/>
</dbReference>
<dbReference type="Gene3D" id="3.40.190.10">
    <property type="entry name" value="Periplasmic binding protein-like II"/>
    <property type="match status" value="2"/>
</dbReference>
<proteinExistence type="inferred from homology"/>
<dbReference type="GO" id="GO:0003700">
    <property type="term" value="F:DNA-binding transcription factor activity"/>
    <property type="evidence" value="ECO:0007669"/>
    <property type="project" value="InterPro"/>
</dbReference>
<dbReference type="OrthoDB" id="9794694at2"/>
<evidence type="ECO:0000256" key="2">
    <source>
        <dbReference type="ARBA" id="ARBA00023015"/>
    </source>
</evidence>
<keyword evidence="7" id="KW-1185">Reference proteome</keyword>
<dbReference type="SUPFAM" id="SSF46785">
    <property type="entry name" value="Winged helix' DNA-binding domain"/>
    <property type="match status" value="1"/>
</dbReference>
<dbReference type="GO" id="GO:0006351">
    <property type="term" value="P:DNA-templated transcription"/>
    <property type="evidence" value="ECO:0007669"/>
    <property type="project" value="TreeGrafter"/>
</dbReference>
<dbReference type="PROSITE" id="PS50931">
    <property type="entry name" value="HTH_LYSR"/>
    <property type="match status" value="1"/>
</dbReference>
<gene>
    <name evidence="6" type="ORF">EOD42_13705</name>
</gene>
<keyword evidence="2" id="KW-0805">Transcription regulation</keyword>
<name>A0A437MES3_9PROT</name>
<evidence type="ECO:0000256" key="1">
    <source>
        <dbReference type="ARBA" id="ARBA00009437"/>
    </source>
</evidence>
<accession>A0A437MES3</accession>
<dbReference type="EMBL" id="SACL01000004">
    <property type="protein sequence ID" value="RVT96170.1"/>
    <property type="molecule type" value="Genomic_DNA"/>
</dbReference>
<feature type="domain" description="HTH lysR-type" evidence="5">
    <location>
        <begin position="11"/>
        <end position="68"/>
    </location>
</feature>
<dbReference type="InterPro" id="IPR036388">
    <property type="entry name" value="WH-like_DNA-bd_sf"/>
</dbReference>
<dbReference type="Pfam" id="PF00126">
    <property type="entry name" value="HTH_1"/>
    <property type="match status" value="1"/>
</dbReference>
<organism evidence="6 7">
    <name type="scientific">Rhodovarius crocodyli</name>
    <dbReference type="NCBI Taxonomy" id="1979269"/>
    <lineage>
        <taxon>Bacteria</taxon>
        <taxon>Pseudomonadati</taxon>
        <taxon>Pseudomonadota</taxon>
        <taxon>Alphaproteobacteria</taxon>
        <taxon>Acetobacterales</taxon>
        <taxon>Roseomonadaceae</taxon>
        <taxon>Rhodovarius</taxon>
    </lineage>
</organism>
<evidence type="ECO:0000313" key="7">
    <source>
        <dbReference type="Proteomes" id="UP000282957"/>
    </source>
</evidence>
<dbReference type="PANTHER" id="PTHR30537">
    <property type="entry name" value="HTH-TYPE TRANSCRIPTIONAL REGULATOR"/>
    <property type="match status" value="1"/>
</dbReference>
<evidence type="ECO:0000256" key="4">
    <source>
        <dbReference type="ARBA" id="ARBA00023163"/>
    </source>
</evidence>
<dbReference type="SUPFAM" id="SSF53850">
    <property type="entry name" value="Periplasmic binding protein-like II"/>
    <property type="match status" value="1"/>
</dbReference>
<reference evidence="6 7" key="1">
    <citation type="submission" date="2019-01" db="EMBL/GenBank/DDBJ databases">
        <authorList>
            <person name="Chen W.-M."/>
        </authorList>
    </citation>
    <scope>NUCLEOTIDE SEQUENCE [LARGE SCALE GENOMIC DNA]</scope>
    <source>
        <strain evidence="6 7">CCP-6</strain>
    </source>
</reference>
<keyword evidence="3" id="KW-0238">DNA-binding</keyword>
<dbReference type="InterPro" id="IPR058163">
    <property type="entry name" value="LysR-type_TF_proteobact-type"/>
</dbReference>
<dbReference type="RefSeq" id="WP_127788103.1">
    <property type="nucleotide sequence ID" value="NZ_SACL01000004.1"/>
</dbReference>
<evidence type="ECO:0000313" key="6">
    <source>
        <dbReference type="EMBL" id="RVT96170.1"/>
    </source>
</evidence>
<sequence length="316" mass="33713">MNSAHVKRGALPLIALRAFEAAARRGSFQDGAQEVGLTPSAVSHHVRQLEATIGAALFERHHRRVSLTPPGEALAGSLAEGFEIIGRAYARAAGRPERLVVSASPGFAARWLLPAAQIMREEGIELQVDATPYVVDVENGACDVAIRLSETAPPRLAANRLATSPIVLLTSAKRMAGRSSLDIEEIAAGPLLGQSIAPHFWPEVLKVLGVRNGTAAEAYFDSFDSALQAVEGGYGFTFAPEILVAQRVADGTLALALPRRFGRRRAWSYWFVSRPEVARRAAVRRLFDVLVGVLGVEGSQALKPPGLASTPDISGD</sequence>
<evidence type="ECO:0000256" key="3">
    <source>
        <dbReference type="ARBA" id="ARBA00023125"/>
    </source>
</evidence>
<comment type="caution">
    <text evidence="6">The sequence shown here is derived from an EMBL/GenBank/DDBJ whole genome shotgun (WGS) entry which is preliminary data.</text>
</comment>
<keyword evidence="4" id="KW-0804">Transcription</keyword>
<dbReference type="Proteomes" id="UP000282957">
    <property type="component" value="Unassembled WGS sequence"/>
</dbReference>